<gene>
    <name evidence="2" type="ORF">SLAV_21605</name>
</gene>
<keyword evidence="3" id="KW-1185">Reference proteome</keyword>
<feature type="region of interest" description="Disordered" evidence="1">
    <location>
        <begin position="102"/>
        <end position="164"/>
    </location>
</feature>
<name>A0A2K8PI42_STRLA</name>
<feature type="compositionally biased region" description="Polar residues" evidence="1">
    <location>
        <begin position="148"/>
        <end position="157"/>
    </location>
</feature>
<dbReference type="EMBL" id="CP024985">
    <property type="protein sequence ID" value="ATZ26138.1"/>
    <property type="molecule type" value="Genomic_DNA"/>
</dbReference>
<accession>A0A2K8PI42</accession>
<evidence type="ECO:0000313" key="3">
    <source>
        <dbReference type="Proteomes" id="UP000231791"/>
    </source>
</evidence>
<proteinExistence type="predicted"/>
<organism evidence="2 3">
    <name type="scientific">Streptomyces lavendulae subsp. lavendulae</name>
    <dbReference type="NCBI Taxonomy" id="58340"/>
    <lineage>
        <taxon>Bacteria</taxon>
        <taxon>Bacillati</taxon>
        <taxon>Actinomycetota</taxon>
        <taxon>Actinomycetes</taxon>
        <taxon>Kitasatosporales</taxon>
        <taxon>Streptomycetaceae</taxon>
        <taxon>Streptomyces</taxon>
    </lineage>
</organism>
<evidence type="ECO:0000256" key="1">
    <source>
        <dbReference type="SAM" id="MobiDB-lite"/>
    </source>
</evidence>
<evidence type="ECO:0000313" key="2">
    <source>
        <dbReference type="EMBL" id="ATZ26138.1"/>
    </source>
</evidence>
<dbReference type="GeneID" id="49385350"/>
<dbReference type="Proteomes" id="UP000231791">
    <property type="component" value="Chromosome"/>
</dbReference>
<dbReference type="KEGG" id="slx:SLAV_21605"/>
<protein>
    <submittedName>
        <fullName evidence="2">Uncharacterized protein</fullName>
    </submittedName>
</protein>
<reference evidence="2 3" key="1">
    <citation type="submission" date="2017-11" db="EMBL/GenBank/DDBJ databases">
        <title>Complete genome sequence of Streptomyces lavendulae subsp. lavendulae CCM 3239 (formerly 'Streptomyces aureofaciens CCM 3239'), the producer of the angucycline-type antibiotic auricin.</title>
        <authorList>
            <person name="Busche T."/>
            <person name="Novakova R."/>
            <person name="Al'Dilaimi A."/>
            <person name="Homerova D."/>
            <person name="Feckova L."/>
            <person name="Rezuchova B."/>
            <person name="Mingyar E."/>
            <person name="Csolleiova D."/>
            <person name="Bekeova C."/>
            <person name="Winkler A."/>
            <person name="Sevcikova B."/>
            <person name="Kalinowski J."/>
            <person name="Kormanec J."/>
            <person name="Ruckert C."/>
        </authorList>
    </citation>
    <scope>NUCLEOTIDE SEQUENCE [LARGE SCALE GENOMIC DNA]</scope>
    <source>
        <strain evidence="2 3">CCM 3239</strain>
    </source>
</reference>
<dbReference type="RefSeq" id="WP_030232143.1">
    <property type="nucleotide sequence ID" value="NZ_CP024985.1"/>
</dbReference>
<dbReference type="AlphaFoldDB" id="A0A2K8PI42"/>
<sequence length="284" mass="31262">MTEMSSGGTYVNLSDENLRTYYETPDGRMVETVVLGVDPTLHVPLAVSVGTGGPEHMDASRLHGLRRGGRMVLADRVGGRPVLAAVLEIAEAVRAVAAAARRPTVAAATSSSSMEDADTEEPRTNRWEDSDDEESAPVPVPVQRQTERTTPAAQRQQVPDGPTAEEIATRMAQGRRFTTPRGRVCYFSDQGDSAVRHFLEYQRSRKEQTAVFFSNVRRYTPLEYLQTLTAACDAAIDLYTARTVAYGKNCQVQDAAGRPWTIGMTLDGTEHRLTHAHFENYQNS</sequence>